<dbReference type="EMBL" id="CAJQUM010000001">
    <property type="protein sequence ID" value="CAG4883640.1"/>
    <property type="molecule type" value="Genomic_DNA"/>
</dbReference>
<dbReference type="InterPro" id="IPR002737">
    <property type="entry name" value="MEMO1_fam"/>
</dbReference>
<name>A0A916J4B5_9PROT</name>
<organism evidence="3 4">
    <name type="scientific">Georgfuchsia toluolica</name>
    <dbReference type="NCBI Taxonomy" id="424218"/>
    <lineage>
        <taxon>Bacteria</taxon>
        <taxon>Pseudomonadati</taxon>
        <taxon>Pseudomonadota</taxon>
        <taxon>Betaproteobacteria</taxon>
        <taxon>Nitrosomonadales</taxon>
        <taxon>Sterolibacteriaceae</taxon>
        <taxon>Georgfuchsia</taxon>
    </lineage>
</organism>
<dbReference type="Pfam" id="PF01875">
    <property type="entry name" value="Memo"/>
    <property type="match status" value="1"/>
</dbReference>
<dbReference type="CDD" id="cd07361">
    <property type="entry name" value="MEMO_like"/>
    <property type="match status" value="1"/>
</dbReference>
<dbReference type="PANTHER" id="PTHR11060">
    <property type="entry name" value="PROTEIN MEMO1"/>
    <property type="match status" value="1"/>
</dbReference>
<evidence type="ECO:0000313" key="4">
    <source>
        <dbReference type="Proteomes" id="UP000742786"/>
    </source>
</evidence>
<dbReference type="Proteomes" id="UP000742786">
    <property type="component" value="Unassembled WGS sequence"/>
</dbReference>
<dbReference type="Gene3D" id="3.40.830.10">
    <property type="entry name" value="LigB-like"/>
    <property type="match status" value="1"/>
</dbReference>
<evidence type="ECO:0000313" key="3">
    <source>
        <dbReference type="EMBL" id="CAG4883640.1"/>
    </source>
</evidence>
<accession>A0A916J4B5</accession>
<dbReference type="HAMAP" id="MF_00055">
    <property type="entry name" value="MEMO1"/>
    <property type="match status" value="1"/>
</dbReference>
<proteinExistence type="inferred from homology"/>
<dbReference type="PANTHER" id="PTHR11060:SF0">
    <property type="entry name" value="PROTEIN MEMO1"/>
    <property type="match status" value="1"/>
</dbReference>
<gene>
    <name evidence="3" type="ORF">GTOL_11523</name>
</gene>
<keyword evidence="4" id="KW-1185">Reference proteome</keyword>
<dbReference type="NCBIfam" id="TIGR04336">
    <property type="entry name" value="AmmeMemoSam_B"/>
    <property type="match status" value="1"/>
</dbReference>
<dbReference type="RefSeq" id="WP_246590908.1">
    <property type="nucleotide sequence ID" value="NZ_CAJQUM010000001.1"/>
</dbReference>
<evidence type="ECO:0000256" key="1">
    <source>
        <dbReference type="ARBA" id="ARBA00006315"/>
    </source>
</evidence>
<reference evidence="3" key="1">
    <citation type="submission" date="2021-04" db="EMBL/GenBank/DDBJ databases">
        <authorList>
            <person name="Hornung B."/>
        </authorList>
    </citation>
    <scope>NUCLEOTIDE SEQUENCE</scope>
    <source>
        <strain evidence="3">G5G6</strain>
    </source>
</reference>
<evidence type="ECO:0000256" key="2">
    <source>
        <dbReference type="HAMAP-Rule" id="MF_00055"/>
    </source>
</evidence>
<dbReference type="AlphaFoldDB" id="A0A916J4B5"/>
<comment type="caution">
    <text evidence="3">The sequence shown here is derived from an EMBL/GenBank/DDBJ whole genome shotgun (WGS) entry which is preliminary data.</text>
</comment>
<comment type="similarity">
    <text evidence="1 2">Belongs to the MEMO1 family.</text>
</comment>
<protein>
    <recommendedName>
        <fullName evidence="2">MEMO1 family protein GTOL_11523</fullName>
    </recommendedName>
</protein>
<sequence length="263" mass="27812">MMLRPPAVAGLFYPGEPQELGVEVSTLIAEAQAAAIHPKALIVPHAGYIYSGPVAASAYATLRPLHADIHRVVLLGPVHRVPVRGLATTGAAAFETPLGKVNVDRAAVDQALQLPQVTINDEAHAPEHSLEVHLPFLQTVLDDFSIVPFAVGDATAQEVAAVLELLWGGAETLIVVSSDLSHYLPHAVARRIDQDTADSILHLDQLPSHEQACGATPINGLLVCASRHGLKPQLLDLRNSGDTAGDKSRVVGYGSFAFSEDHA</sequence>